<feature type="domain" description="Transcription initiation factor TFIID subunit 2 TPR repeats" evidence="3">
    <location>
        <begin position="144"/>
        <end position="300"/>
    </location>
</feature>
<evidence type="ECO:0000313" key="4">
    <source>
        <dbReference type="EMBL" id="KAH9296277.1"/>
    </source>
</evidence>
<evidence type="ECO:0000256" key="1">
    <source>
        <dbReference type="SAM" id="MobiDB-lite"/>
    </source>
</evidence>
<dbReference type="OMA" id="LAEISMH"/>
<dbReference type="AlphaFoldDB" id="A0AA38FC81"/>
<feature type="region of interest" description="Disordered" evidence="1">
    <location>
        <begin position="86"/>
        <end position="115"/>
    </location>
</feature>
<dbReference type="GO" id="GO:0000976">
    <property type="term" value="F:transcription cis-regulatory region binding"/>
    <property type="evidence" value="ECO:0007669"/>
    <property type="project" value="TreeGrafter"/>
</dbReference>
<dbReference type="InterPro" id="IPR037813">
    <property type="entry name" value="TAF2"/>
</dbReference>
<comment type="caution">
    <text evidence="4">The sequence shown here is derived from an EMBL/GenBank/DDBJ whole genome shotgun (WGS) entry which is preliminary data.</text>
</comment>
<feature type="non-terminal residue" evidence="4">
    <location>
        <position position="1"/>
    </location>
</feature>
<dbReference type="GO" id="GO:0003682">
    <property type="term" value="F:chromatin binding"/>
    <property type="evidence" value="ECO:0007669"/>
    <property type="project" value="TreeGrafter"/>
</dbReference>
<reference evidence="4 5" key="1">
    <citation type="journal article" date="2021" name="Nat. Plants">
        <title>The Taxus genome provides insights into paclitaxel biosynthesis.</title>
        <authorList>
            <person name="Xiong X."/>
            <person name="Gou J."/>
            <person name="Liao Q."/>
            <person name="Li Y."/>
            <person name="Zhou Q."/>
            <person name="Bi G."/>
            <person name="Li C."/>
            <person name="Du R."/>
            <person name="Wang X."/>
            <person name="Sun T."/>
            <person name="Guo L."/>
            <person name="Liang H."/>
            <person name="Lu P."/>
            <person name="Wu Y."/>
            <person name="Zhang Z."/>
            <person name="Ro D.K."/>
            <person name="Shang Y."/>
            <person name="Huang S."/>
            <person name="Yan J."/>
        </authorList>
    </citation>
    <scope>NUCLEOTIDE SEQUENCE [LARGE SCALE GENOMIC DNA]</scope>
    <source>
        <strain evidence="4">Ta-2019</strain>
    </source>
</reference>
<evidence type="ECO:0000259" key="2">
    <source>
        <dbReference type="Pfam" id="PF25316"/>
    </source>
</evidence>
<dbReference type="GO" id="GO:0005669">
    <property type="term" value="C:transcription factor TFIID complex"/>
    <property type="evidence" value="ECO:0007669"/>
    <property type="project" value="InterPro"/>
</dbReference>
<dbReference type="InterPro" id="IPR057991">
    <property type="entry name" value="TPR_TAF2_C"/>
</dbReference>
<dbReference type="PANTHER" id="PTHR15137">
    <property type="entry name" value="TRANSCRIPTION INITIATION FACTOR TFIID"/>
    <property type="match status" value="1"/>
</dbReference>
<dbReference type="Pfam" id="PF25577">
    <property type="entry name" value="TPR_TAF2_C"/>
    <property type="match status" value="1"/>
</dbReference>
<sequence length="306" mass="34510">MGLSYNKRRNMIELAVLRGCTSNTRSMSEVTGGTFSSEFKTGDIGWPGMMSVRVYELDGMYDHPSLPMAGDTCQLLEIQCHSKLAARRMQRPKKGSKADGSDDNLEAAATTDSRPGLESPLLWLRADPEMEYLAEISMHQPLQMWINQLERDKDVVAQLQAIATLCTFPQLSFAIVNALNNCLMDSKVFWRVRIESAFALANTATEETDWAGLTHLIKFYKSRRFDPDIGLPRPNDFRDFPEYFVLEAIPIAISMVRGCDGKSPPEAVDFILQLLKYNDNSRNPYSDVYWLATVVDSIGKIDFGQR</sequence>
<dbReference type="EMBL" id="JAHRHJ020000011">
    <property type="protein sequence ID" value="KAH9296277.1"/>
    <property type="molecule type" value="Genomic_DNA"/>
</dbReference>
<dbReference type="PANTHER" id="PTHR15137:SF9">
    <property type="entry name" value="TRANSCRIPTION INITIATION FACTOR TFIID SUBUNIT 2"/>
    <property type="match status" value="1"/>
</dbReference>
<dbReference type="InterPro" id="IPR057345">
    <property type="entry name" value="Ig-like_TAF2"/>
</dbReference>
<feature type="compositionally biased region" description="Basic residues" evidence="1">
    <location>
        <begin position="86"/>
        <end position="95"/>
    </location>
</feature>
<feature type="domain" description="Transcription initiation factor TFIID subunit 2 Ig-like" evidence="2">
    <location>
        <begin position="1"/>
        <end position="141"/>
    </location>
</feature>
<dbReference type="Proteomes" id="UP000824469">
    <property type="component" value="Unassembled WGS sequence"/>
</dbReference>
<organism evidence="4 5">
    <name type="scientific">Taxus chinensis</name>
    <name type="common">Chinese yew</name>
    <name type="synonym">Taxus wallichiana var. chinensis</name>
    <dbReference type="NCBI Taxonomy" id="29808"/>
    <lineage>
        <taxon>Eukaryota</taxon>
        <taxon>Viridiplantae</taxon>
        <taxon>Streptophyta</taxon>
        <taxon>Embryophyta</taxon>
        <taxon>Tracheophyta</taxon>
        <taxon>Spermatophyta</taxon>
        <taxon>Pinopsida</taxon>
        <taxon>Pinidae</taxon>
        <taxon>Conifers II</taxon>
        <taxon>Cupressales</taxon>
        <taxon>Taxaceae</taxon>
        <taxon>Taxus</taxon>
    </lineage>
</organism>
<dbReference type="GO" id="GO:0016251">
    <property type="term" value="F:RNA polymerase II general transcription initiation factor activity"/>
    <property type="evidence" value="ECO:0007669"/>
    <property type="project" value="TreeGrafter"/>
</dbReference>
<keyword evidence="5" id="KW-1185">Reference proteome</keyword>
<gene>
    <name evidence="4" type="ORF">KI387_039865</name>
</gene>
<protein>
    <recommendedName>
        <fullName evidence="6">Transcription initiation factor TFIID subunit 2</fullName>
    </recommendedName>
</protein>
<dbReference type="GO" id="GO:0006367">
    <property type="term" value="P:transcription initiation at RNA polymerase II promoter"/>
    <property type="evidence" value="ECO:0007669"/>
    <property type="project" value="TreeGrafter"/>
</dbReference>
<dbReference type="Pfam" id="PF25316">
    <property type="entry name" value="TAF2_3rd"/>
    <property type="match status" value="1"/>
</dbReference>
<proteinExistence type="predicted"/>
<name>A0AA38FC81_TAXCH</name>
<evidence type="ECO:0000313" key="5">
    <source>
        <dbReference type="Proteomes" id="UP000824469"/>
    </source>
</evidence>
<evidence type="ECO:0008006" key="6">
    <source>
        <dbReference type="Google" id="ProtNLM"/>
    </source>
</evidence>
<accession>A0AA38FC81</accession>
<evidence type="ECO:0000259" key="3">
    <source>
        <dbReference type="Pfam" id="PF25577"/>
    </source>
</evidence>